<dbReference type="RefSeq" id="WP_238128233.1">
    <property type="nucleotide sequence ID" value="NZ_JAKNHJ010000014.1"/>
</dbReference>
<organism evidence="2 3">
    <name type="scientific">Varibaculum cambriense</name>
    <dbReference type="NCBI Taxonomy" id="184870"/>
    <lineage>
        <taxon>Bacteria</taxon>
        <taxon>Bacillati</taxon>
        <taxon>Actinomycetota</taxon>
        <taxon>Actinomycetes</taxon>
        <taxon>Actinomycetales</taxon>
        <taxon>Actinomycetaceae</taxon>
        <taxon>Varibaculum</taxon>
    </lineage>
</organism>
<dbReference type="Proteomes" id="UP001200537">
    <property type="component" value="Unassembled WGS sequence"/>
</dbReference>
<comment type="caution">
    <text evidence="2">The sequence shown here is derived from an EMBL/GenBank/DDBJ whole genome shotgun (WGS) entry which is preliminary data.</text>
</comment>
<evidence type="ECO:0000256" key="1">
    <source>
        <dbReference type="SAM" id="Phobius"/>
    </source>
</evidence>
<gene>
    <name evidence="2" type="ORF">L0M99_07315</name>
</gene>
<keyword evidence="1" id="KW-1133">Transmembrane helix</keyword>
<accession>A0AAJ1BCF8</accession>
<proteinExistence type="predicted"/>
<evidence type="ECO:0000313" key="3">
    <source>
        <dbReference type="Proteomes" id="UP001200537"/>
    </source>
</evidence>
<evidence type="ECO:0000313" key="2">
    <source>
        <dbReference type="EMBL" id="MCG4618300.1"/>
    </source>
</evidence>
<reference evidence="2" key="1">
    <citation type="submission" date="2022-01" db="EMBL/GenBank/DDBJ databases">
        <title>Collection of gut derived symbiotic bacterial strains cultured from healthy donors.</title>
        <authorList>
            <person name="Lin H."/>
            <person name="Kohout C."/>
            <person name="Waligurski E."/>
            <person name="Pamer E.G."/>
        </authorList>
    </citation>
    <scope>NUCLEOTIDE SEQUENCE</scope>
    <source>
        <strain evidence="2">DFI.7.46</strain>
    </source>
</reference>
<dbReference type="EMBL" id="JAKNHJ010000014">
    <property type="protein sequence ID" value="MCG4618300.1"/>
    <property type="molecule type" value="Genomic_DNA"/>
</dbReference>
<dbReference type="AlphaFoldDB" id="A0AAJ1BCF8"/>
<keyword evidence="1" id="KW-0812">Transmembrane</keyword>
<keyword evidence="1" id="KW-0472">Membrane</keyword>
<name>A0AAJ1BCF8_9ACTO</name>
<feature type="transmembrane region" description="Helical" evidence="1">
    <location>
        <begin position="205"/>
        <end position="226"/>
    </location>
</feature>
<protein>
    <submittedName>
        <fullName evidence="2">Uncharacterized protein</fullName>
    </submittedName>
</protein>
<feature type="transmembrane region" description="Helical" evidence="1">
    <location>
        <begin position="160"/>
        <end position="193"/>
    </location>
</feature>
<sequence>MQTEAQLSPLDQYFQTLASLLSLTPVLRRNQIIGAVRLAVTEMEENASLPAPYTLEQLYAYLGDPQQVVAIADADMTVIKAGNGAQVIQAAAAAENSEVPWGKAASRVRFEDARLLREYGQLVGWGETVSAAPVKSDFLDSKIESLISSERIRHNFFSYFLPIAFGIACTSTALLVPLGFFLGIFALVLLFYLWRKKVSPLWPRVFCALASLFAIVCTVVATLRLLGYNS</sequence>